<dbReference type="AlphaFoldDB" id="K0XPW8"/>
<dbReference type="Proteomes" id="UP000006044">
    <property type="component" value="Unassembled WGS sequence"/>
</dbReference>
<dbReference type="GeneID" id="77847464"/>
<reference evidence="1 2" key="1">
    <citation type="submission" date="2012-08" db="EMBL/GenBank/DDBJ databases">
        <title>The Genome Sequence of Barnesiella intestinihominis YIT 11860.</title>
        <authorList>
            <consortium name="The Broad Institute Genome Sequencing Platform"/>
            <person name="Earl A."/>
            <person name="Ward D."/>
            <person name="Feldgarden M."/>
            <person name="Gevers D."/>
            <person name="Morotomi M."/>
            <person name="Walker B."/>
            <person name="Young S.K."/>
            <person name="Zeng Q."/>
            <person name="Gargeya S."/>
            <person name="Fitzgerald M."/>
            <person name="Haas B."/>
            <person name="Abouelleil A."/>
            <person name="Alvarado L."/>
            <person name="Arachchi H.M."/>
            <person name="Berlin A.M."/>
            <person name="Chapman S.B."/>
            <person name="Goldberg J."/>
            <person name="Griggs A."/>
            <person name="Gujja S."/>
            <person name="Hansen M."/>
            <person name="Howarth C."/>
            <person name="Imamovic A."/>
            <person name="Larimer J."/>
            <person name="McCowen C."/>
            <person name="Montmayeur A."/>
            <person name="Murphy C."/>
            <person name="Neiman D."/>
            <person name="Pearson M."/>
            <person name="Priest M."/>
            <person name="Roberts A."/>
            <person name="Saif S."/>
            <person name="Shea T."/>
            <person name="Sisk P."/>
            <person name="Sykes S."/>
            <person name="Wortman J."/>
            <person name="Nusbaum C."/>
            <person name="Birren B."/>
        </authorList>
    </citation>
    <scope>NUCLEOTIDE SEQUENCE [LARGE SCALE GENOMIC DNA]</scope>
    <source>
        <strain evidence="1 2">YIT 11860</strain>
    </source>
</reference>
<gene>
    <name evidence="1" type="ORF">HMPREF9448_00089</name>
</gene>
<accession>K0XPW8</accession>
<dbReference type="RefSeq" id="WP_008860719.1">
    <property type="nucleotide sequence ID" value="NZ_JH815203.1"/>
</dbReference>
<evidence type="ECO:0000313" key="1">
    <source>
        <dbReference type="EMBL" id="EJZ65915.1"/>
    </source>
</evidence>
<proteinExistence type="predicted"/>
<organism evidence="1 2">
    <name type="scientific">Barnesiella intestinihominis YIT 11860</name>
    <dbReference type="NCBI Taxonomy" id="742726"/>
    <lineage>
        <taxon>Bacteria</taxon>
        <taxon>Pseudomonadati</taxon>
        <taxon>Bacteroidota</taxon>
        <taxon>Bacteroidia</taxon>
        <taxon>Bacteroidales</taxon>
        <taxon>Barnesiellaceae</taxon>
        <taxon>Barnesiella</taxon>
    </lineage>
</organism>
<comment type="caution">
    <text evidence="1">The sequence shown here is derived from an EMBL/GenBank/DDBJ whole genome shotgun (WGS) entry which is preliminary data.</text>
</comment>
<keyword evidence="2" id="KW-1185">Reference proteome</keyword>
<dbReference type="HOGENOM" id="CLU_2128566_0_0_10"/>
<sequence>MLPPTVKQFFFKLLISIFVHDYKNVLRQYRQAYTTQRQMKQYLRVITPEDLYDKELVRISERMSDLQKLIYQLRKKGLSDEAISRKLNLPLHKIQKHLDLVELDILQISRYFN</sequence>
<protein>
    <submittedName>
        <fullName evidence="1">Uncharacterized protein</fullName>
    </submittedName>
</protein>
<name>K0XPW8_9BACT</name>
<evidence type="ECO:0000313" key="2">
    <source>
        <dbReference type="Proteomes" id="UP000006044"/>
    </source>
</evidence>
<dbReference type="EMBL" id="ADLE01000001">
    <property type="protein sequence ID" value="EJZ65915.1"/>
    <property type="molecule type" value="Genomic_DNA"/>
</dbReference>